<proteinExistence type="predicted"/>
<comment type="caution">
    <text evidence="2">The sequence shown here is derived from an EMBL/GenBank/DDBJ whole genome shotgun (WGS) entry which is preliminary data.</text>
</comment>
<dbReference type="SMART" id="SM00886">
    <property type="entry name" value="Dabb"/>
    <property type="match status" value="1"/>
</dbReference>
<dbReference type="Proteomes" id="UP000070810">
    <property type="component" value="Unassembled WGS sequence"/>
</dbReference>
<reference evidence="2 3" key="1">
    <citation type="journal article" date="2016" name="Front. Microbiol.">
        <title>Genomic Resource of Rice Seed Associated Bacteria.</title>
        <authorList>
            <person name="Midha S."/>
            <person name="Bansal K."/>
            <person name="Sharma S."/>
            <person name="Kumar N."/>
            <person name="Patil P.P."/>
            <person name="Chaudhry V."/>
            <person name="Patil P.B."/>
        </authorList>
    </citation>
    <scope>NUCLEOTIDE SEQUENCE [LARGE SCALE GENOMIC DNA]</scope>
    <source>
        <strain evidence="2 3">NS354</strain>
    </source>
</reference>
<dbReference type="InterPro" id="IPR011008">
    <property type="entry name" value="Dimeric_a/b-barrel"/>
</dbReference>
<evidence type="ECO:0000313" key="3">
    <source>
        <dbReference type="Proteomes" id="UP000070810"/>
    </source>
</evidence>
<evidence type="ECO:0000313" key="2">
    <source>
        <dbReference type="EMBL" id="KTR82716.1"/>
    </source>
</evidence>
<dbReference type="PANTHER" id="PTHR37832">
    <property type="entry name" value="BLL2683 PROTEIN"/>
    <property type="match status" value="1"/>
</dbReference>
<dbReference type="PANTHER" id="PTHR37832:SF1">
    <property type="entry name" value="STRESS-RESPONSE A_B BARREL DOMAIN-CONTAINING PROTEIN"/>
    <property type="match status" value="1"/>
</dbReference>
<dbReference type="InterPro" id="IPR013097">
    <property type="entry name" value="Dabb"/>
</dbReference>
<dbReference type="AlphaFoldDB" id="A0A147EEG0"/>
<gene>
    <name evidence="2" type="ORF">NS354_11045</name>
</gene>
<dbReference type="OrthoDB" id="6637496at2"/>
<sequence>MALRHIVSWKFAGETREERDAHAARAIAAIEPLASLVPSVRALSVHRNELFDGANYDLTLIADFDDEAGLAEYASHPDHLPVIDLMKSITTARAASDFTV</sequence>
<name>A0A147EEG0_9MICO</name>
<dbReference type="PROSITE" id="PS51502">
    <property type="entry name" value="S_R_A_B_BARREL"/>
    <property type="match status" value="1"/>
</dbReference>
<dbReference type="Gene3D" id="3.30.70.100">
    <property type="match status" value="1"/>
</dbReference>
<organism evidence="2 3">
    <name type="scientific">Leucobacter chromiiresistens</name>
    <dbReference type="NCBI Taxonomy" id="1079994"/>
    <lineage>
        <taxon>Bacteria</taxon>
        <taxon>Bacillati</taxon>
        <taxon>Actinomycetota</taxon>
        <taxon>Actinomycetes</taxon>
        <taxon>Micrococcales</taxon>
        <taxon>Microbacteriaceae</taxon>
        <taxon>Leucobacter</taxon>
    </lineage>
</organism>
<feature type="domain" description="Stress-response A/B barrel" evidence="1">
    <location>
        <begin position="3"/>
        <end position="98"/>
    </location>
</feature>
<evidence type="ECO:0000259" key="1">
    <source>
        <dbReference type="PROSITE" id="PS51502"/>
    </source>
</evidence>
<dbReference type="Pfam" id="PF07876">
    <property type="entry name" value="Dabb"/>
    <property type="match status" value="1"/>
</dbReference>
<dbReference type="PATRIC" id="fig|1079994.3.peg.2600"/>
<dbReference type="SUPFAM" id="SSF54909">
    <property type="entry name" value="Dimeric alpha+beta barrel"/>
    <property type="match status" value="1"/>
</dbReference>
<keyword evidence="3" id="KW-1185">Reference proteome</keyword>
<protein>
    <recommendedName>
        <fullName evidence="1">Stress-response A/B barrel domain-containing protein</fullName>
    </recommendedName>
</protein>
<dbReference type="EMBL" id="LDRK01000092">
    <property type="protein sequence ID" value="KTR82716.1"/>
    <property type="molecule type" value="Genomic_DNA"/>
</dbReference>
<accession>A0A147EEG0</accession>
<dbReference type="RefSeq" id="WP_058594533.1">
    <property type="nucleotide sequence ID" value="NZ_LDRK01000092.1"/>
</dbReference>